<evidence type="ECO:0000313" key="4">
    <source>
        <dbReference type="Proteomes" id="UP000246078"/>
    </source>
</evidence>
<dbReference type="VEuPathDB" id="TriTrypDB:TCDM_05138"/>
<dbReference type="VEuPathDB" id="TriTrypDB:TcG_03376"/>
<reference evidence="3 4" key="1">
    <citation type="journal article" date="2018" name="Microb. Genom.">
        <title>Expanding an expanded genome: long-read sequencing of Trypanosoma cruzi.</title>
        <authorList>
            <person name="Berna L."/>
            <person name="Rodriguez M."/>
            <person name="Chiribao M.L."/>
            <person name="Parodi-Talice A."/>
            <person name="Pita S."/>
            <person name="Rijo G."/>
            <person name="Alvarez-Valin F."/>
            <person name="Robello C."/>
        </authorList>
    </citation>
    <scope>NUCLEOTIDE SEQUENCE [LARGE SCALE GENOMIC DNA]</scope>
    <source>
        <strain evidence="3 4">TCC</strain>
    </source>
</reference>
<dbReference type="OMA" id="DCANEAF"/>
<dbReference type="VEuPathDB" id="TriTrypDB:TcBrA4_0134660"/>
<dbReference type="VEuPathDB" id="TriTrypDB:TcCLB.503493.30"/>
<organism evidence="3 4">
    <name type="scientific">Trypanosoma cruzi</name>
    <dbReference type="NCBI Taxonomy" id="5693"/>
    <lineage>
        <taxon>Eukaryota</taxon>
        <taxon>Discoba</taxon>
        <taxon>Euglenozoa</taxon>
        <taxon>Kinetoplastea</taxon>
        <taxon>Metakinetoplastina</taxon>
        <taxon>Trypanosomatida</taxon>
        <taxon>Trypanosomatidae</taxon>
        <taxon>Trypanosoma</taxon>
        <taxon>Schizotrypanum</taxon>
    </lineage>
</organism>
<feature type="coiled-coil region" evidence="1">
    <location>
        <begin position="305"/>
        <end position="363"/>
    </location>
</feature>
<evidence type="ECO:0000256" key="1">
    <source>
        <dbReference type="SAM" id="Coils"/>
    </source>
</evidence>
<dbReference type="EMBL" id="PRFC01000024">
    <property type="protein sequence ID" value="PWV16316.1"/>
    <property type="molecule type" value="Genomic_DNA"/>
</dbReference>
<protein>
    <submittedName>
        <fullName evidence="3">Uncharacterized protein</fullName>
    </submittedName>
</protein>
<feature type="region of interest" description="Disordered" evidence="2">
    <location>
        <begin position="380"/>
        <end position="399"/>
    </location>
</feature>
<feature type="compositionally biased region" description="Polar residues" evidence="2">
    <location>
        <begin position="169"/>
        <end position="180"/>
    </location>
</feature>
<feature type="region of interest" description="Disordered" evidence="2">
    <location>
        <begin position="165"/>
        <end position="184"/>
    </location>
</feature>
<dbReference type="VEuPathDB" id="TriTrypDB:TcCLB.511761.30"/>
<dbReference type="Proteomes" id="UP000246078">
    <property type="component" value="Unassembled WGS sequence"/>
</dbReference>
<name>A0A2V2X663_TRYCR</name>
<dbReference type="VEuPathDB" id="TriTrypDB:C4B63_25g224"/>
<dbReference type="VEuPathDB" id="TriTrypDB:BCY84_16814"/>
<dbReference type="AlphaFoldDB" id="A0A2V2X663"/>
<dbReference type="VEuPathDB" id="TriTrypDB:TcCL_ESM11803"/>
<evidence type="ECO:0000256" key="2">
    <source>
        <dbReference type="SAM" id="MobiDB-lite"/>
    </source>
</evidence>
<comment type="caution">
    <text evidence="3">The sequence shown here is derived from an EMBL/GenBank/DDBJ whole genome shotgun (WGS) entry which is preliminary data.</text>
</comment>
<dbReference type="SMR" id="A0A2V2X663"/>
<evidence type="ECO:0000313" key="3">
    <source>
        <dbReference type="EMBL" id="PWV16316.1"/>
    </source>
</evidence>
<proteinExistence type="predicted"/>
<dbReference type="VEuPathDB" id="TriTrypDB:TcYC6_0048940"/>
<dbReference type="VEuPathDB" id="TriTrypDB:Tc_MARK_7607"/>
<dbReference type="VEuPathDB" id="TriTrypDB:ECC02_001488"/>
<sequence length="540" mass="60497">MAGSQVEGGMPKGEQLIGNLLVDALDDRFRQERLNVEFAFVFDTTVDTVLDDLVEALAGMGLRLAIPRGQCALLYDNSCNNASNGSATHTGESLHKGQEVDGVGGAELHVEGEEEDDSRRMLSGADVIFNAPEVEAFYNLNYRCGLHRVATFRIVKRVRAPLPLRGVSRGTSGKENSDGSGDQAATEGLSVYLLHRKLQFDDLSNELLAQTNIEGNNETHGDYKKDLLRVREMVAAAERSILTARQHHYQQQPPREPHWSLQLSKPPSRHEWLCAVEAEANAYVRLTAKITRDTTSVVTRQETARRTLENEVAEFHQRIDEVKMNVVRREALQERVDRLKIEIEAQREKEQELLRSLERAKISEVKRTPPVTPVASSFFGSYAEQRPQRTPGVPPASEADALRTHRDVPLSSRHLSPPRPTPPLTPPPPSSLPHEFVSNYSAIQGSNTGIGAATGSQFFSPSLREDVRHALAPYMRSSINAQPYQSDLQRLRQLAVELSHHLRSPNPDPVERRRLMGEIRSLRKEVERQREEESRVTPNP</sequence>
<dbReference type="OrthoDB" id="246949at2759"/>
<dbReference type="VEuPathDB" id="TriTrypDB:TCSYLVIO_008912"/>
<dbReference type="VEuPathDB" id="TriTrypDB:C3747_24g133"/>
<feature type="region of interest" description="Disordered" evidence="2">
    <location>
        <begin position="408"/>
        <end position="436"/>
    </location>
</feature>
<keyword evidence="1" id="KW-0175">Coiled coil</keyword>
<accession>A0A2V2X663</accession>
<gene>
    <name evidence="3" type="ORF">C3747_24g133</name>
</gene>
<feature type="compositionally biased region" description="Pro residues" evidence="2">
    <location>
        <begin position="417"/>
        <end position="431"/>
    </location>
</feature>